<protein>
    <submittedName>
        <fullName evidence="1">Uncharacterized protein</fullName>
    </submittedName>
</protein>
<sequence length="272" mass="30027">MDDYLVKNVNEEALKSQNAVDGLFVSVIKAVYSEEDPAVALERELRFRNLFKQSPVLQRPTEVGTFDFRGPARKRLLSDFVGTSSTRCTSSAGGSLFHAEWNSAMDQSSFRLVSPRYLMATSSNVIVPLRMMLTMDEARLKVHLSLADTLNVTFRVYVNELFVSDEVSHYFGEAPWATVQVAALLQDLPTDQLRVGVIIYSAGEARRLRKGTDIDALPSMSNLLDDNNSNAIKEILAQHKVSCGNSNSCSPLAGVFTPEVGNPATAGIFEKW</sequence>
<evidence type="ECO:0000313" key="1">
    <source>
        <dbReference type="EMBL" id="EZG51420.1"/>
    </source>
</evidence>
<dbReference type="AlphaFoldDB" id="A0A023B253"/>
<keyword evidence="2" id="KW-1185">Reference proteome</keyword>
<comment type="caution">
    <text evidence="1">The sequence shown here is derived from an EMBL/GenBank/DDBJ whole genome shotgun (WGS) entry which is preliminary data.</text>
</comment>
<dbReference type="GeneID" id="22914396"/>
<name>A0A023B253_GRENI</name>
<dbReference type="VEuPathDB" id="CryptoDB:GNI_124550"/>
<proteinExistence type="predicted"/>
<organism evidence="1 2">
    <name type="scientific">Gregarina niphandrodes</name>
    <name type="common">Septate eugregarine</name>
    <dbReference type="NCBI Taxonomy" id="110365"/>
    <lineage>
        <taxon>Eukaryota</taxon>
        <taxon>Sar</taxon>
        <taxon>Alveolata</taxon>
        <taxon>Apicomplexa</taxon>
        <taxon>Conoidasida</taxon>
        <taxon>Gregarinasina</taxon>
        <taxon>Eugregarinorida</taxon>
        <taxon>Gregarinidae</taxon>
        <taxon>Gregarina</taxon>
    </lineage>
</organism>
<dbReference type="RefSeq" id="XP_011131975.1">
    <property type="nucleotide sequence ID" value="XM_011133673.1"/>
</dbReference>
<dbReference type="Proteomes" id="UP000019763">
    <property type="component" value="Unassembled WGS sequence"/>
</dbReference>
<dbReference type="EMBL" id="AFNH02000927">
    <property type="protein sequence ID" value="EZG51420.1"/>
    <property type="molecule type" value="Genomic_DNA"/>
</dbReference>
<accession>A0A023B253</accession>
<reference evidence="1" key="1">
    <citation type="submission" date="2013-12" db="EMBL/GenBank/DDBJ databases">
        <authorList>
            <person name="Omoto C.K."/>
            <person name="Sibley D."/>
            <person name="Venepally P."/>
            <person name="Hadjithomas M."/>
            <person name="Karamycheva S."/>
            <person name="Brunk B."/>
            <person name="Roos D."/>
            <person name="Caler E."/>
            <person name="Lorenzi H."/>
        </authorList>
    </citation>
    <scope>NUCLEOTIDE SEQUENCE</scope>
</reference>
<evidence type="ECO:0000313" key="2">
    <source>
        <dbReference type="Proteomes" id="UP000019763"/>
    </source>
</evidence>
<gene>
    <name evidence="1" type="ORF">GNI_124550</name>
</gene>